<feature type="domain" description="Multidrug resistance protein MdtA-like C-terminal permuted SH3" evidence="8">
    <location>
        <begin position="306"/>
        <end position="368"/>
    </location>
</feature>
<dbReference type="Gene3D" id="2.40.420.20">
    <property type="match status" value="1"/>
</dbReference>
<dbReference type="GO" id="GO:0005886">
    <property type="term" value="C:plasma membrane"/>
    <property type="evidence" value="ECO:0007669"/>
    <property type="project" value="UniProtKB-SubCell"/>
</dbReference>
<dbReference type="GO" id="GO:0046677">
    <property type="term" value="P:response to antibiotic"/>
    <property type="evidence" value="ECO:0007669"/>
    <property type="project" value="TreeGrafter"/>
</dbReference>
<evidence type="ECO:0000259" key="7">
    <source>
        <dbReference type="Pfam" id="PF25944"/>
    </source>
</evidence>
<dbReference type="NCBIfam" id="TIGR01730">
    <property type="entry name" value="RND_mfp"/>
    <property type="match status" value="1"/>
</dbReference>
<dbReference type="Proteomes" id="UP000548771">
    <property type="component" value="Unassembled WGS sequence"/>
</dbReference>
<dbReference type="Pfam" id="PF25876">
    <property type="entry name" value="HH_MFP_RND"/>
    <property type="match status" value="1"/>
</dbReference>
<reference evidence="9" key="4">
    <citation type="submission" date="2020-07" db="EMBL/GenBank/DDBJ databases">
        <authorList>
            <person name="Pothier F. J."/>
        </authorList>
    </citation>
    <scope>NUCLEOTIDE SEQUENCE</scope>
    <source>
        <strain evidence="9">CFBP 2533</strain>
    </source>
</reference>
<name>A0A6V7BL15_9XANT</name>
<evidence type="ECO:0000259" key="5">
    <source>
        <dbReference type="Pfam" id="PF25876"/>
    </source>
</evidence>
<dbReference type="EMBL" id="SMDX01000033">
    <property type="protein sequence ID" value="NMI24052.1"/>
    <property type="molecule type" value="Genomic_DNA"/>
</dbReference>
<protein>
    <submittedName>
        <fullName evidence="10">Efflux RND transporter periplasmic adaptor subunit</fullName>
    </submittedName>
    <submittedName>
        <fullName evidence="9">Multidrug resistance protein MexA</fullName>
    </submittedName>
</protein>
<dbReference type="EMBL" id="LR828261">
    <property type="protein sequence ID" value="CAD0302771.1"/>
    <property type="molecule type" value="Genomic_DNA"/>
</dbReference>
<accession>A0A6V7BL15</accession>
<evidence type="ECO:0000313" key="10">
    <source>
        <dbReference type="EMBL" id="NMI24052.1"/>
    </source>
</evidence>
<evidence type="ECO:0000256" key="4">
    <source>
        <dbReference type="SAM" id="SignalP"/>
    </source>
</evidence>
<sequence length="425" mass="44195">MRSVASSRSAVVPRQWLLAAMITAALAACSPAQAPQQRQVEVGVQRVDVQRLALDQTLPGRTVAYQSAQVRPQVGGILRKRLFTEGEQVQAGQVLYQIEPAAFQAAYASAQGELAQAQAAVLSAKPKAQRYQTLVKLDAVSQQDGDDAIATLRQNEAAVTAAKAALQSAKLNLDFTRITAPISGRIGTSSFTPGALVTADQTDVLTTINQLDPIYVDVSQSSAQLLQLRRKLDAGQVKAVDGKAEVKLLLEDGSAYARTGTLEVVDTAVDATTGTVKLRAVIPNPDHLLLPGMYVKAVLSMAVNEQAILVPQQAVTRNSKGEAVAMVVGADGKVAQRVLKTGDAVGDRWVVSEGLSAGESVIVQGLQKIQVGMPVKTREVKAAAATPAAAAPVAPTTVTPSAPAATTPNAKPTPAAPASATPKAD</sequence>
<dbReference type="InterPro" id="IPR006143">
    <property type="entry name" value="RND_pump_MFP"/>
</dbReference>
<dbReference type="InterPro" id="IPR058626">
    <property type="entry name" value="MdtA-like_b-barrel"/>
</dbReference>
<feature type="domain" description="Multidrug resistance protein MdtA-like alpha-helical hairpin" evidence="5">
    <location>
        <begin position="107"/>
        <end position="176"/>
    </location>
</feature>
<feature type="signal peptide" evidence="4">
    <location>
        <begin position="1"/>
        <end position="34"/>
    </location>
</feature>
<comment type="subcellular location">
    <subcellularLocation>
        <location evidence="1">Cell inner membrane</location>
        <topology evidence="1">Lipid-anchor</topology>
    </subcellularLocation>
</comment>
<reference evidence="10" key="1">
    <citation type="submission" date="2019-03" db="EMBL/GenBank/DDBJ databases">
        <authorList>
            <person name="Moriniere L."/>
            <person name="Burlet A."/>
            <person name="Rosenthal E."/>
            <person name="Portier P."/>
            <person name="Lavire C."/>
            <person name="Nesme X."/>
            <person name="Bull C.T."/>
            <person name="Le Saux M."/>
            <person name="Bertolla F."/>
        </authorList>
    </citation>
    <scope>NUCLEOTIDE SEQUENCE</scope>
    <source>
        <strain evidence="10">CFBP2533</strain>
    </source>
</reference>
<dbReference type="AlphaFoldDB" id="A0A6V7BL15"/>
<dbReference type="Pfam" id="PF25944">
    <property type="entry name" value="Beta-barrel_RND"/>
    <property type="match status" value="1"/>
</dbReference>
<dbReference type="Gene3D" id="1.10.287.470">
    <property type="entry name" value="Helix hairpin bin"/>
    <property type="match status" value="1"/>
</dbReference>
<dbReference type="PANTHER" id="PTHR30158">
    <property type="entry name" value="ACRA/E-RELATED COMPONENT OF DRUG EFFLUX TRANSPORTER"/>
    <property type="match status" value="1"/>
</dbReference>
<reference evidence="11" key="2">
    <citation type="journal article" date="2020" name="Syst. Appl. Microbiol.">
        <title>Clarifying the taxonomy of the causal agent of bacterial leaf spot of lettuce through a polyphasic approach reveals that Xanthomonas cynarae Trebaol et al. 2000 emend. Timilsina et al. 2019 is a later heterotypic synonym of Xanthomonas hortorum Vauterin et al. 1995.</title>
        <authorList>
            <person name="Moriniere L."/>
            <person name="Burlet A."/>
            <person name="Rosenthal E.R."/>
            <person name="Nesme X."/>
            <person name="Portier P."/>
            <person name="Bull C.T."/>
            <person name="Lavire C."/>
            <person name="Fischer-Le Saux M."/>
            <person name="Bertolla F."/>
        </authorList>
    </citation>
    <scope>NUCLEOTIDE SEQUENCE [LARGE SCALE GENOMIC DNA]</scope>
    <source>
        <strain evidence="11">CFBP2533</strain>
    </source>
</reference>
<evidence type="ECO:0000259" key="8">
    <source>
        <dbReference type="Pfam" id="PF25967"/>
    </source>
</evidence>
<dbReference type="PROSITE" id="PS51257">
    <property type="entry name" value="PROKAR_LIPOPROTEIN"/>
    <property type="match status" value="1"/>
</dbReference>
<evidence type="ECO:0000256" key="1">
    <source>
        <dbReference type="ARBA" id="ARBA00004519"/>
    </source>
</evidence>
<evidence type="ECO:0000256" key="2">
    <source>
        <dbReference type="ARBA" id="ARBA00009477"/>
    </source>
</evidence>
<dbReference type="InterPro" id="IPR058625">
    <property type="entry name" value="MdtA-like_BSH"/>
</dbReference>
<dbReference type="InterPro" id="IPR058627">
    <property type="entry name" value="MdtA-like_C"/>
</dbReference>
<proteinExistence type="inferred from homology"/>
<reference evidence="10" key="3">
    <citation type="journal article" date="2020" name="Syst. Appl. Microbiol.">
        <title>Clarifying the taxonomy of the causal agent of bacterial leaf spot of lettuce through a polyphasic approach reveals that Xanthomonas cynarae Trebaol et al. 2000 emend. Timilsina et al. 2019 is a later heterotypic synonym of Xanthomonas hortorum Vauterin et al. 1995.</title>
        <authorList>
            <person name="Moriniere L."/>
            <person name="Burlet A."/>
            <person name="Rosenthal E.R."/>
            <person name="Nesme X."/>
            <person name="Portier P."/>
            <person name="Bull C.T."/>
            <person name="Lavire C."/>
            <person name="Fischer-Le Saux M."/>
            <person name="Bertolla F."/>
        </authorList>
    </citation>
    <scope>NUCLEOTIDE SEQUENCE</scope>
    <source>
        <strain evidence="10">CFBP2533</strain>
    </source>
</reference>
<dbReference type="Pfam" id="PF25967">
    <property type="entry name" value="RND-MFP_C"/>
    <property type="match status" value="1"/>
</dbReference>
<feature type="domain" description="Multidrug resistance protein MdtA-like beta-barrel" evidence="7">
    <location>
        <begin position="213"/>
        <end position="301"/>
    </location>
</feature>
<gene>
    <name evidence="9" type="primary">mexA_1</name>
    <name evidence="9" type="ORF">CFBP2533_04000</name>
    <name evidence="10" type="ORF">E1J24_19945</name>
</gene>
<feature type="region of interest" description="Disordered" evidence="3">
    <location>
        <begin position="385"/>
        <end position="425"/>
    </location>
</feature>
<comment type="similarity">
    <text evidence="2">Belongs to the membrane fusion protein (MFP) (TC 8.A.1) family.</text>
</comment>
<dbReference type="SUPFAM" id="SSF111369">
    <property type="entry name" value="HlyD-like secretion proteins"/>
    <property type="match status" value="1"/>
</dbReference>
<dbReference type="RefSeq" id="WP_168959755.1">
    <property type="nucleotide sequence ID" value="NZ_CP098604.1"/>
</dbReference>
<evidence type="ECO:0000256" key="3">
    <source>
        <dbReference type="SAM" id="MobiDB-lite"/>
    </source>
</evidence>
<dbReference type="Gene3D" id="2.40.50.100">
    <property type="match status" value="1"/>
</dbReference>
<dbReference type="GO" id="GO:0022857">
    <property type="term" value="F:transmembrane transporter activity"/>
    <property type="evidence" value="ECO:0007669"/>
    <property type="project" value="InterPro"/>
</dbReference>
<evidence type="ECO:0000259" key="6">
    <source>
        <dbReference type="Pfam" id="PF25917"/>
    </source>
</evidence>
<evidence type="ECO:0000313" key="11">
    <source>
        <dbReference type="Proteomes" id="UP000548771"/>
    </source>
</evidence>
<dbReference type="Pfam" id="PF25917">
    <property type="entry name" value="BSH_RND"/>
    <property type="match status" value="1"/>
</dbReference>
<evidence type="ECO:0000313" key="9">
    <source>
        <dbReference type="EMBL" id="CAD0302771.1"/>
    </source>
</evidence>
<keyword evidence="4" id="KW-0732">Signal</keyword>
<organism evidence="9">
    <name type="scientific">Xanthomonas hortorum pv. pelargonii</name>
    <dbReference type="NCBI Taxonomy" id="453602"/>
    <lineage>
        <taxon>Bacteria</taxon>
        <taxon>Pseudomonadati</taxon>
        <taxon>Pseudomonadota</taxon>
        <taxon>Gammaproteobacteria</taxon>
        <taxon>Lysobacterales</taxon>
        <taxon>Lysobacteraceae</taxon>
        <taxon>Xanthomonas</taxon>
    </lineage>
</organism>
<dbReference type="EMBL" id="LR828261">
    <property type="protein sequence ID" value="CAD0302764.1"/>
    <property type="molecule type" value="Genomic_DNA"/>
</dbReference>
<feature type="chain" id="PRO_5042750212" evidence="4">
    <location>
        <begin position="35"/>
        <end position="425"/>
    </location>
</feature>
<dbReference type="FunFam" id="2.40.420.20:FF:000001">
    <property type="entry name" value="Efflux RND transporter periplasmic adaptor subunit"/>
    <property type="match status" value="1"/>
</dbReference>
<dbReference type="Gene3D" id="2.40.30.170">
    <property type="match status" value="1"/>
</dbReference>
<dbReference type="PANTHER" id="PTHR30158:SF3">
    <property type="entry name" value="MULTIDRUG EFFLUX PUMP SUBUNIT ACRA-RELATED"/>
    <property type="match status" value="1"/>
</dbReference>
<feature type="domain" description="Multidrug resistance protein MdtA-like barrel-sandwich hybrid" evidence="6">
    <location>
        <begin position="67"/>
        <end position="208"/>
    </location>
</feature>
<dbReference type="InterPro" id="IPR058624">
    <property type="entry name" value="MdtA-like_HH"/>
</dbReference>